<dbReference type="OrthoDB" id="3101102at2759"/>
<feature type="region of interest" description="Disordered" evidence="1">
    <location>
        <begin position="1"/>
        <end position="42"/>
    </location>
</feature>
<feature type="domain" description="F-box" evidence="2">
    <location>
        <begin position="44"/>
        <end position="96"/>
    </location>
</feature>
<keyword evidence="4" id="KW-1185">Reference proteome</keyword>
<dbReference type="Gene3D" id="1.20.1280.50">
    <property type="match status" value="1"/>
</dbReference>
<evidence type="ECO:0000259" key="2">
    <source>
        <dbReference type="Pfam" id="PF12937"/>
    </source>
</evidence>
<reference evidence="3 4" key="1">
    <citation type="submission" date="2019-01" db="EMBL/GenBank/DDBJ databases">
        <title>Draft genome sequence of Psathyrella aberdarensis IHI B618.</title>
        <authorList>
            <person name="Buettner E."/>
            <person name="Kellner H."/>
        </authorList>
    </citation>
    <scope>NUCLEOTIDE SEQUENCE [LARGE SCALE GENOMIC DNA]</scope>
    <source>
        <strain evidence="3 4">IHI B618</strain>
    </source>
</reference>
<dbReference type="EMBL" id="SDEE01000176">
    <property type="protein sequence ID" value="RXW19913.1"/>
    <property type="molecule type" value="Genomic_DNA"/>
</dbReference>
<evidence type="ECO:0000256" key="1">
    <source>
        <dbReference type="SAM" id="MobiDB-lite"/>
    </source>
</evidence>
<organism evidence="3 4">
    <name type="scientific">Candolleomyces aberdarensis</name>
    <dbReference type="NCBI Taxonomy" id="2316362"/>
    <lineage>
        <taxon>Eukaryota</taxon>
        <taxon>Fungi</taxon>
        <taxon>Dikarya</taxon>
        <taxon>Basidiomycota</taxon>
        <taxon>Agaricomycotina</taxon>
        <taxon>Agaricomycetes</taxon>
        <taxon>Agaricomycetidae</taxon>
        <taxon>Agaricales</taxon>
        <taxon>Agaricineae</taxon>
        <taxon>Psathyrellaceae</taxon>
        <taxon>Candolleomyces</taxon>
    </lineage>
</organism>
<dbReference type="AlphaFoldDB" id="A0A4Q2DJ44"/>
<dbReference type="Pfam" id="PF12937">
    <property type="entry name" value="F-box-like"/>
    <property type="match status" value="1"/>
</dbReference>
<evidence type="ECO:0000313" key="3">
    <source>
        <dbReference type="EMBL" id="RXW19913.1"/>
    </source>
</evidence>
<protein>
    <recommendedName>
        <fullName evidence="2">F-box domain-containing protein</fullName>
    </recommendedName>
</protein>
<accession>A0A4Q2DJ44</accession>
<dbReference type="Proteomes" id="UP000290288">
    <property type="component" value="Unassembled WGS sequence"/>
</dbReference>
<comment type="caution">
    <text evidence="3">The sequence shown here is derived from an EMBL/GenBank/DDBJ whole genome shotgun (WGS) entry which is preliminary data.</text>
</comment>
<dbReference type="InterPro" id="IPR001810">
    <property type="entry name" value="F-box_dom"/>
</dbReference>
<proteinExistence type="predicted"/>
<sequence length="455" mass="50582">MSTGKPTMHAAKPFSRSKRSRYPRATPTHATTTNISAPELPGSDVPADVLRHIFAEVLSSYDSSPSLDESLQQIIRLSHVCSSWRDAALGDGRLWEPFVRLPDPIQARFDAVFERSSQTPITSISGKLNSTTPQLATLLSQLHRIRHFEVTFTRTCCGDEVQCLADALTRPAPLLELLEIEMLGGPAPFATIDPPEYKFGERFSSLKFIRLVGCVWTPASSFDNLVILHLTYGIGIGASTGASDGRIDPMHIMKWWEMCCSGRLPRLEEFILEGIRFGASYPTVRCNPISPGDSMPLTMSLVRLEGDFDAVAWLLDCDELVLPLFCELHLRLAFPSPGRIPRVRAQTGENALEVSKHPEVVLDRVLSRIWQRDISPCRNLTIMLGARMLNHQSAIRIISVEGLPGTSKAAFFQLLQQCILGFSADSGQAHRKMNIISMGPSKTYIVKDFDIRWLP</sequence>
<name>A0A4Q2DJ44_9AGAR</name>
<evidence type="ECO:0000313" key="4">
    <source>
        <dbReference type="Proteomes" id="UP000290288"/>
    </source>
</evidence>
<gene>
    <name evidence="3" type="ORF">EST38_g5941</name>
</gene>